<dbReference type="RefSeq" id="WP_172158605.1">
    <property type="nucleotide sequence ID" value="NZ_CP053564.1"/>
</dbReference>
<feature type="active site" description="Tele-phosphohistidine intermediate" evidence="3">
    <location>
        <position position="7"/>
    </location>
</feature>
<sequence>MLILVRHGQTDANARGLLCGHVDHPLTDLGRRQARALAAALPRPARIVTSPLGRARQTAAVLAGDRPVEVDERWIEMDYGRLDGVVPTDVDGGTWTRWHTDPDFAPPGGESLAAVGKRVREACLDLADDAARGDVVVVSHVSPIKAAVAWALGVGDTAVWRLFLGDAAVCRIDTSAPVPVLRCFSSPA</sequence>
<dbReference type="InterPro" id="IPR013078">
    <property type="entry name" value="His_Pase_superF_clade-1"/>
</dbReference>
<accession>A0A6M6JH80</accession>
<dbReference type="SMART" id="SM00855">
    <property type="entry name" value="PGAM"/>
    <property type="match status" value="1"/>
</dbReference>
<dbReference type="GO" id="GO:0005737">
    <property type="term" value="C:cytoplasm"/>
    <property type="evidence" value="ECO:0007669"/>
    <property type="project" value="TreeGrafter"/>
</dbReference>
<evidence type="ECO:0000256" key="4">
    <source>
        <dbReference type="PIRSR" id="PIRSR613078-2"/>
    </source>
</evidence>
<evidence type="ECO:0000256" key="1">
    <source>
        <dbReference type="ARBA" id="ARBA00023152"/>
    </source>
</evidence>
<dbReference type="PANTHER" id="PTHR48100:SF1">
    <property type="entry name" value="HISTIDINE PHOSPHATASE FAMILY PROTEIN-RELATED"/>
    <property type="match status" value="1"/>
</dbReference>
<name>A0A6M6JH80_9PSEU</name>
<keyword evidence="1" id="KW-0324">Glycolysis</keyword>
<dbReference type="KEGG" id="pbro:HOP40_14140"/>
<dbReference type="Pfam" id="PF00300">
    <property type="entry name" value="His_Phos_1"/>
    <property type="match status" value="1"/>
</dbReference>
<dbReference type="InterPro" id="IPR029033">
    <property type="entry name" value="His_PPase_superfam"/>
</dbReference>
<reference evidence="5 6" key="1">
    <citation type="submission" date="2020-05" db="EMBL/GenBank/DDBJ databases">
        <authorList>
            <person name="Mo P."/>
        </authorList>
    </citation>
    <scope>NUCLEOTIDE SEQUENCE [LARGE SCALE GENOMIC DNA]</scope>
    <source>
        <strain evidence="5 6">Gen01</strain>
    </source>
</reference>
<organism evidence="5 6">
    <name type="scientific">Pseudonocardia broussonetiae</name>
    <dbReference type="NCBI Taxonomy" id="2736640"/>
    <lineage>
        <taxon>Bacteria</taxon>
        <taxon>Bacillati</taxon>
        <taxon>Actinomycetota</taxon>
        <taxon>Actinomycetes</taxon>
        <taxon>Pseudonocardiales</taxon>
        <taxon>Pseudonocardiaceae</taxon>
        <taxon>Pseudonocardia</taxon>
    </lineage>
</organism>
<dbReference type="PROSITE" id="PS00175">
    <property type="entry name" value="PG_MUTASE"/>
    <property type="match status" value="1"/>
</dbReference>
<dbReference type="SUPFAM" id="SSF53254">
    <property type="entry name" value="Phosphoglycerate mutase-like"/>
    <property type="match status" value="1"/>
</dbReference>
<dbReference type="GO" id="GO:0016791">
    <property type="term" value="F:phosphatase activity"/>
    <property type="evidence" value="ECO:0007669"/>
    <property type="project" value="TreeGrafter"/>
</dbReference>
<feature type="binding site" evidence="4">
    <location>
        <begin position="76"/>
        <end position="79"/>
    </location>
    <ligand>
        <name>substrate</name>
    </ligand>
</feature>
<evidence type="ECO:0000313" key="6">
    <source>
        <dbReference type="Proteomes" id="UP000505377"/>
    </source>
</evidence>
<dbReference type="PANTHER" id="PTHR48100">
    <property type="entry name" value="BROAD-SPECIFICITY PHOSPHATASE YOR283W-RELATED"/>
    <property type="match status" value="1"/>
</dbReference>
<gene>
    <name evidence="5" type="ORF">HOP40_14140</name>
</gene>
<feature type="binding site" evidence="4">
    <location>
        <position position="54"/>
    </location>
    <ligand>
        <name>substrate</name>
    </ligand>
</feature>
<keyword evidence="2" id="KW-0413">Isomerase</keyword>
<feature type="active site" description="Proton donor/acceptor" evidence="3">
    <location>
        <position position="76"/>
    </location>
</feature>
<keyword evidence="6" id="KW-1185">Reference proteome</keyword>
<dbReference type="InterPro" id="IPR001345">
    <property type="entry name" value="PG/BPGM_mutase_AS"/>
</dbReference>
<protein>
    <submittedName>
        <fullName evidence="5">Histidine phosphatase family protein</fullName>
    </submittedName>
</protein>
<proteinExistence type="predicted"/>
<dbReference type="InterPro" id="IPR050275">
    <property type="entry name" value="PGM_Phosphatase"/>
</dbReference>
<feature type="binding site" evidence="4">
    <location>
        <begin position="6"/>
        <end position="13"/>
    </location>
    <ligand>
        <name>substrate</name>
    </ligand>
</feature>
<dbReference type="Gene3D" id="3.40.50.1240">
    <property type="entry name" value="Phosphoglycerate mutase-like"/>
    <property type="match status" value="1"/>
</dbReference>
<evidence type="ECO:0000256" key="2">
    <source>
        <dbReference type="ARBA" id="ARBA00023235"/>
    </source>
</evidence>
<dbReference type="EMBL" id="CP053564">
    <property type="protein sequence ID" value="QJY46816.1"/>
    <property type="molecule type" value="Genomic_DNA"/>
</dbReference>
<dbReference type="Proteomes" id="UP000505377">
    <property type="component" value="Chromosome"/>
</dbReference>
<dbReference type="AlphaFoldDB" id="A0A6M6JH80"/>
<evidence type="ECO:0000256" key="3">
    <source>
        <dbReference type="PIRSR" id="PIRSR613078-1"/>
    </source>
</evidence>
<dbReference type="CDD" id="cd07067">
    <property type="entry name" value="HP_PGM_like"/>
    <property type="match status" value="1"/>
</dbReference>
<evidence type="ECO:0000313" key="5">
    <source>
        <dbReference type="EMBL" id="QJY46816.1"/>
    </source>
</evidence>